<gene>
    <name evidence="2" type="ORF">M0R45_016003</name>
</gene>
<comment type="caution">
    <text evidence="2">The sequence shown here is derived from an EMBL/GenBank/DDBJ whole genome shotgun (WGS) entry which is preliminary data.</text>
</comment>
<organism evidence="2 3">
    <name type="scientific">Rubus argutus</name>
    <name type="common">Southern blackberry</name>
    <dbReference type="NCBI Taxonomy" id="59490"/>
    <lineage>
        <taxon>Eukaryota</taxon>
        <taxon>Viridiplantae</taxon>
        <taxon>Streptophyta</taxon>
        <taxon>Embryophyta</taxon>
        <taxon>Tracheophyta</taxon>
        <taxon>Spermatophyta</taxon>
        <taxon>Magnoliopsida</taxon>
        <taxon>eudicotyledons</taxon>
        <taxon>Gunneridae</taxon>
        <taxon>Pentapetalae</taxon>
        <taxon>rosids</taxon>
        <taxon>fabids</taxon>
        <taxon>Rosales</taxon>
        <taxon>Rosaceae</taxon>
        <taxon>Rosoideae</taxon>
        <taxon>Rosoideae incertae sedis</taxon>
        <taxon>Rubus</taxon>
    </lineage>
</organism>
<sequence length="136" mass="14945">MEDEGQGDTANSISHPQSNYGSGNKDIMICAEPCGDIKMPPSSISVVALIGERSFETINIPLDVQSDYDQIGPEIKFVSAECVRKLLRHIAGLMALARERAEGARVIVSKHQRHTRDDDNKIQATAECFSQSRSKD</sequence>
<dbReference type="AlphaFoldDB" id="A0AAW1XS83"/>
<evidence type="ECO:0000256" key="1">
    <source>
        <dbReference type="SAM" id="MobiDB-lite"/>
    </source>
</evidence>
<proteinExistence type="predicted"/>
<evidence type="ECO:0000313" key="2">
    <source>
        <dbReference type="EMBL" id="KAK9939304.1"/>
    </source>
</evidence>
<dbReference type="EMBL" id="JBEDUW010000003">
    <property type="protein sequence ID" value="KAK9939304.1"/>
    <property type="molecule type" value="Genomic_DNA"/>
</dbReference>
<accession>A0AAW1XS83</accession>
<protein>
    <submittedName>
        <fullName evidence="2">Uncharacterized protein</fullName>
    </submittedName>
</protein>
<evidence type="ECO:0000313" key="3">
    <source>
        <dbReference type="Proteomes" id="UP001457282"/>
    </source>
</evidence>
<reference evidence="2 3" key="1">
    <citation type="journal article" date="2023" name="G3 (Bethesda)">
        <title>A chromosome-length genome assembly and annotation of blackberry (Rubus argutus, cv. 'Hillquist').</title>
        <authorList>
            <person name="Bruna T."/>
            <person name="Aryal R."/>
            <person name="Dudchenko O."/>
            <person name="Sargent D.J."/>
            <person name="Mead D."/>
            <person name="Buti M."/>
            <person name="Cavallini A."/>
            <person name="Hytonen T."/>
            <person name="Andres J."/>
            <person name="Pham M."/>
            <person name="Weisz D."/>
            <person name="Mascagni F."/>
            <person name="Usai G."/>
            <person name="Natali L."/>
            <person name="Bassil N."/>
            <person name="Fernandez G.E."/>
            <person name="Lomsadze A."/>
            <person name="Armour M."/>
            <person name="Olukolu B."/>
            <person name="Poorten T."/>
            <person name="Britton C."/>
            <person name="Davik J."/>
            <person name="Ashrafi H."/>
            <person name="Aiden E.L."/>
            <person name="Borodovsky M."/>
            <person name="Worthington M."/>
        </authorList>
    </citation>
    <scope>NUCLEOTIDE SEQUENCE [LARGE SCALE GENOMIC DNA]</scope>
    <source>
        <strain evidence="2">PI 553951</strain>
    </source>
</reference>
<dbReference type="Proteomes" id="UP001457282">
    <property type="component" value="Unassembled WGS sequence"/>
</dbReference>
<feature type="region of interest" description="Disordered" evidence="1">
    <location>
        <begin position="110"/>
        <end position="136"/>
    </location>
</feature>
<keyword evidence="3" id="KW-1185">Reference proteome</keyword>
<name>A0AAW1XS83_RUBAR</name>